<protein>
    <submittedName>
        <fullName evidence="1">Uncharacterized protein</fullName>
    </submittedName>
</protein>
<reference evidence="1" key="2">
    <citation type="journal article" date="2015" name="Data Brief">
        <title>Shoot transcriptome of the giant reed, Arundo donax.</title>
        <authorList>
            <person name="Barrero R.A."/>
            <person name="Guerrero F.D."/>
            <person name="Moolhuijzen P."/>
            <person name="Goolsby J.A."/>
            <person name="Tidwell J."/>
            <person name="Bellgard S.E."/>
            <person name="Bellgard M.I."/>
        </authorList>
    </citation>
    <scope>NUCLEOTIDE SEQUENCE</scope>
    <source>
        <tissue evidence="1">Shoot tissue taken approximately 20 cm above the soil surface</tissue>
    </source>
</reference>
<organism evidence="1">
    <name type="scientific">Arundo donax</name>
    <name type="common">Giant reed</name>
    <name type="synonym">Donax arundinaceus</name>
    <dbReference type="NCBI Taxonomy" id="35708"/>
    <lineage>
        <taxon>Eukaryota</taxon>
        <taxon>Viridiplantae</taxon>
        <taxon>Streptophyta</taxon>
        <taxon>Embryophyta</taxon>
        <taxon>Tracheophyta</taxon>
        <taxon>Spermatophyta</taxon>
        <taxon>Magnoliopsida</taxon>
        <taxon>Liliopsida</taxon>
        <taxon>Poales</taxon>
        <taxon>Poaceae</taxon>
        <taxon>PACMAD clade</taxon>
        <taxon>Arundinoideae</taxon>
        <taxon>Arundineae</taxon>
        <taxon>Arundo</taxon>
    </lineage>
</organism>
<proteinExistence type="predicted"/>
<reference evidence="1" key="1">
    <citation type="submission" date="2014-09" db="EMBL/GenBank/DDBJ databases">
        <authorList>
            <person name="Magalhaes I.L.F."/>
            <person name="Oliveira U."/>
            <person name="Santos F.R."/>
            <person name="Vidigal T.H.D.A."/>
            <person name="Brescovit A.D."/>
            <person name="Santos A.J."/>
        </authorList>
    </citation>
    <scope>NUCLEOTIDE SEQUENCE</scope>
    <source>
        <tissue evidence="1">Shoot tissue taken approximately 20 cm above the soil surface</tissue>
    </source>
</reference>
<accession>A0A0A8YG43</accession>
<dbReference type="AlphaFoldDB" id="A0A0A8YG43"/>
<dbReference type="EMBL" id="GBRH01272651">
    <property type="protein sequence ID" value="JAD25244.1"/>
    <property type="molecule type" value="Transcribed_RNA"/>
</dbReference>
<evidence type="ECO:0000313" key="1">
    <source>
        <dbReference type="EMBL" id="JAD25244.1"/>
    </source>
</evidence>
<sequence>MSIFSMHRKLKEALIKGYNKTCSEFILLVATMQCMIKESSQYLS</sequence>
<name>A0A0A8YG43_ARUDO</name>